<feature type="region of interest" description="Disordered" evidence="1">
    <location>
        <begin position="36"/>
        <end position="67"/>
    </location>
</feature>
<feature type="compositionally biased region" description="Acidic residues" evidence="1">
    <location>
        <begin position="36"/>
        <end position="45"/>
    </location>
</feature>
<dbReference type="RefSeq" id="XP_034236667.1">
    <property type="nucleotide sequence ID" value="XM_034380776.1"/>
</dbReference>
<keyword evidence="3" id="KW-1185">Reference proteome</keyword>
<organism evidence="4">
    <name type="scientific">Thrips palmi</name>
    <name type="common">Melon thrips</name>
    <dbReference type="NCBI Taxonomy" id="161013"/>
    <lineage>
        <taxon>Eukaryota</taxon>
        <taxon>Metazoa</taxon>
        <taxon>Ecdysozoa</taxon>
        <taxon>Arthropoda</taxon>
        <taxon>Hexapoda</taxon>
        <taxon>Insecta</taxon>
        <taxon>Pterygota</taxon>
        <taxon>Neoptera</taxon>
        <taxon>Paraneoptera</taxon>
        <taxon>Thysanoptera</taxon>
        <taxon>Terebrantia</taxon>
        <taxon>Thripoidea</taxon>
        <taxon>Thripidae</taxon>
        <taxon>Thrips</taxon>
    </lineage>
</organism>
<evidence type="ECO:0000256" key="1">
    <source>
        <dbReference type="SAM" id="MobiDB-lite"/>
    </source>
</evidence>
<evidence type="ECO:0000313" key="4">
    <source>
        <dbReference type="RefSeq" id="XP_034236667.1"/>
    </source>
</evidence>
<name>A0A6P8YRG9_THRPL</name>
<evidence type="ECO:0000313" key="3">
    <source>
        <dbReference type="Proteomes" id="UP000515158"/>
    </source>
</evidence>
<protein>
    <submittedName>
        <fullName evidence="4">Uncharacterized protein LOC117642521</fullName>
    </submittedName>
</protein>
<evidence type="ECO:0000259" key="2">
    <source>
        <dbReference type="PROSITE" id="PS00028"/>
    </source>
</evidence>
<gene>
    <name evidence="4" type="primary">LOC117642521</name>
</gene>
<dbReference type="AlphaFoldDB" id="A0A6P8YRG9"/>
<dbReference type="InParanoid" id="A0A6P8YRG9"/>
<proteinExistence type="predicted"/>
<sequence>MTEEVDDEMDVSFGDEEFGIANSTFNSVAPVDDSFESSFEGDIDDPTTCMSTPVKDKEKGKGGRFKVPKPPPAKYFKKCGSCGRYILTERGWKTHEQTHRWKDAAALKPSVQELIEISREKAPQLIEQVISEFNASEGEPGFQLALEIRSVLGDLKQNIHGSAFLTIVLSLIQEVLSSKARSKAMPSALRPVLQTELSKIYSDSDKRKKLMDTFLEVTTTKESIAWNIIFIFIKKVMDSTFITMCAKIRGSDLLSTKHLSKDDFNHHLSQQLVHHVSGSCLRAHFRNAYTYPKNRYMRNVRDCILEKFGQIGHPSVMDKKSPKYWTSLLNKKSLFFLHESALPFFIELSKILQSLETRQGTPLHKDVMEVVVSNAAMTTLWDATVGNSLSDEESFRFMTQVIKSLGNRFGKGVMLRRMNAKAKTGKANKTSLAPGFRARLIGKQ</sequence>
<dbReference type="Proteomes" id="UP000515158">
    <property type="component" value="Unplaced"/>
</dbReference>
<feature type="domain" description="C2H2-type" evidence="2">
    <location>
        <begin position="79"/>
        <end position="99"/>
    </location>
</feature>
<accession>A0A6P8YRG9</accession>
<dbReference type="PROSITE" id="PS00028">
    <property type="entry name" value="ZINC_FINGER_C2H2_1"/>
    <property type="match status" value="1"/>
</dbReference>
<dbReference type="GeneID" id="117642521"/>
<dbReference type="KEGG" id="tpal:117642521"/>
<dbReference type="InterPro" id="IPR013087">
    <property type="entry name" value="Znf_C2H2_type"/>
</dbReference>
<reference evidence="4" key="1">
    <citation type="submission" date="2025-08" db="UniProtKB">
        <authorList>
            <consortium name="RefSeq"/>
        </authorList>
    </citation>
    <scope>IDENTIFICATION</scope>
    <source>
        <tissue evidence="4">Total insect</tissue>
    </source>
</reference>